<organism evidence="1 2">
    <name type="scientific">Halapricum desulfuricans</name>
    <dbReference type="NCBI Taxonomy" id="2841257"/>
    <lineage>
        <taxon>Archaea</taxon>
        <taxon>Methanobacteriati</taxon>
        <taxon>Methanobacteriota</taxon>
        <taxon>Stenosarchaea group</taxon>
        <taxon>Halobacteria</taxon>
        <taxon>Halobacteriales</taxon>
        <taxon>Haloarculaceae</taxon>
        <taxon>Halapricum</taxon>
    </lineage>
</organism>
<evidence type="ECO:0000313" key="1">
    <source>
        <dbReference type="EMBL" id="QSG13548.1"/>
    </source>
</evidence>
<name>A0A897NLH5_9EURY</name>
<proteinExistence type="predicted"/>
<reference evidence="1" key="1">
    <citation type="submission" date="2020-11" db="EMBL/GenBank/DDBJ databases">
        <title>Carbohydrate-dependent, anaerobic sulfur respiration: A novel catabolism in halophilic archaea.</title>
        <authorList>
            <person name="Sorokin D.Y."/>
            <person name="Messina E."/>
            <person name="Smedile F."/>
            <person name="La Cono V."/>
            <person name="Hallsworth J.E."/>
            <person name="Yakimov M.M."/>
        </authorList>
    </citation>
    <scope>NUCLEOTIDE SEQUENCE</scope>
    <source>
        <strain evidence="1">HSR-Bgl</strain>
        <plasmid evidence="1">pHSR-Bgl01</plasmid>
    </source>
</reference>
<gene>
    <name evidence="1" type="ORF">HSBGL_4134</name>
</gene>
<dbReference type="AlphaFoldDB" id="A0A897NLH5"/>
<dbReference type="RefSeq" id="WP_229126525.1">
    <property type="nucleotide sequence ID" value="NZ_CP064790.1"/>
</dbReference>
<dbReference type="GeneID" id="68862664"/>
<geneLocation type="plasmid" evidence="1 2">
    <name>pHSR-Bgl01</name>
</geneLocation>
<dbReference type="Proteomes" id="UP000663305">
    <property type="component" value="Plasmid pHSR-Bgl01"/>
</dbReference>
<protein>
    <submittedName>
        <fullName evidence="1">Uncharacterized protein</fullName>
    </submittedName>
</protein>
<sequence>MDSTKYLSTVREQLRAYDFLEQGDGSPSDYPLYYRETDGRVRTREEWVLLVELDEASVETVKETIDTAVNAFSELADENGPLDRRWWYLLMVPPTVNRPMVVAVERAAGSIEQNDRDGMFLPVLADLENGRLERTGASGTQNITAFRKVVKNVDDYFRL</sequence>
<accession>A0A897NLH5</accession>
<evidence type="ECO:0000313" key="2">
    <source>
        <dbReference type="Proteomes" id="UP000663305"/>
    </source>
</evidence>
<dbReference type="EMBL" id="CP064790">
    <property type="protein sequence ID" value="QSG13548.1"/>
    <property type="molecule type" value="Genomic_DNA"/>
</dbReference>
<keyword evidence="1" id="KW-0614">Plasmid</keyword>